<reference evidence="2 3" key="1">
    <citation type="submission" date="2014-01" db="EMBL/GenBank/DDBJ databases">
        <title>Full genme sequencing of cellulolytic bacterium Gynuella sunshinyii YC6258T gen. nov., sp. nov.</title>
        <authorList>
            <person name="Khan H."/>
            <person name="Chung E.J."/>
            <person name="Chung Y.R."/>
        </authorList>
    </citation>
    <scope>NUCLEOTIDE SEQUENCE [LARGE SCALE GENOMIC DNA]</scope>
    <source>
        <strain evidence="2 3">YC6258</strain>
    </source>
</reference>
<dbReference type="InterPro" id="IPR036873">
    <property type="entry name" value="Rhodanese-like_dom_sf"/>
</dbReference>
<feature type="domain" description="Rhodanese" evidence="1">
    <location>
        <begin position="14"/>
        <end position="96"/>
    </location>
</feature>
<dbReference type="Pfam" id="PF00581">
    <property type="entry name" value="Rhodanese"/>
    <property type="match status" value="1"/>
</dbReference>
<sequence>MFSWLSSQREPLQLPEGAVLIDVRSPMEFRNGHIVGAVNWPLDQLPEILEKQKPDVSKPCIVYCAHGPRAGMAKTVLMRTGFKEVINAGGINGLIHLGVE</sequence>
<dbReference type="STRING" id="1445510.YC6258_04575"/>
<organism evidence="2 3">
    <name type="scientific">Gynuella sunshinyii YC6258</name>
    <dbReference type="NCBI Taxonomy" id="1445510"/>
    <lineage>
        <taxon>Bacteria</taxon>
        <taxon>Pseudomonadati</taxon>
        <taxon>Pseudomonadota</taxon>
        <taxon>Gammaproteobacteria</taxon>
        <taxon>Oceanospirillales</taxon>
        <taxon>Saccharospirillaceae</taxon>
        <taxon>Gynuella</taxon>
    </lineage>
</organism>
<dbReference type="SMART" id="SM00450">
    <property type="entry name" value="RHOD"/>
    <property type="match status" value="1"/>
</dbReference>
<evidence type="ECO:0000313" key="3">
    <source>
        <dbReference type="Proteomes" id="UP000032266"/>
    </source>
</evidence>
<dbReference type="Proteomes" id="UP000032266">
    <property type="component" value="Chromosome"/>
</dbReference>
<dbReference type="EMBL" id="CP007142">
    <property type="protein sequence ID" value="AJQ96607.1"/>
    <property type="molecule type" value="Genomic_DNA"/>
</dbReference>
<dbReference type="KEGG" id="gsn:YC6258_04575"/>
<name>A0A0C5VPN9_9GAMM</name>
<dbReference type="CDD" id="cd00158">
    <property type="entry name" value="RHOD"/>
    <property type="match status" value="1"/>
</dbReference>
<dbReference type="InterPro" id="IPR001763">
    <property type="entry name" value="Rhodanese-like_dom"/>
</dbReference>
<dbReference type="SUPFAM" id="SSF52821">
    <property type="entry name" value="Rhodanese/Cell cycle control phosphatase"/>
    <property type="match status" value="1"/>
</dbReference>
<proteinExistence type="predicted"/>
<evidence type="ECO:0000259" key="1">
    <source>
        <dbReference type="PROSITE" id="PS50206"/>
    </source>
</evidence>
<accession>A0A0C5VPN9</accession>
<keyword evidence="2" id="KW-0808">Transferase</keyword>
<gene>
    <name evidence="2" type="ORF">YC6258_04575</name>
</gene>
<protein>
    <submittedName>
        <fullName evidence="2">Rhodanese-related sulfurtransferase</fullName>
    </submittedName>
</protein>
<dbReference type="GO" id="GO:0016740">
    <property type="term" value="F:transferase activity"/>
    <property type="evidence" value="ECO:0007669"/>
    <property type="project" value="UniProtKB-KW"/>
</dbReference>
<keyword evidence="3" id="KW-1185">Reference proteome</keyword>
<dbReference type="PROSITE" id="PS50206">
    <property type="entry name" value="RHODANESE_3"/>
    <property type="match status" value="1"/>
</dbReference>
<dbReference type="HOGENOM" id="CLU_089574_15_4_6"/>
<dbReference type="PANTHER" id="PTHR43031">
    <property type="entry name" value="FAD-DEPENDENT OXIDOREDUCTASE"/>
    <property type="match status" value="1"/>
</dbReference>
<evidence type="ECO:0000313" key="2">
    <source>
        <dbReference type="EMBL" id="AJQ96607.1"/>
    </source>
</evidence>
<dbReference type="Gene3D" id="3.40.250.10">
    <property type="entry name" value="Rhodanese-like domain"/>
    <property type="match status" value="1"/>
</dbReference>
<dbReference type="PANTHER" id="PTHR43031:SF1">
    <property type="entry name" value="PYRIDINE NUCLEOTIDE-DISULPHIDE OXIDOREDUCTASE"/>
    <property type="match status" value="1"/>
</dbReference>
<dbReference type="AlphaFoldDB" id="A0A0C5VPN9"/>
<dbReference type="InterPro" id="IPR050229">
    <property type="entry name" value="GlpE_sulfurtransferase"/>
</dbReference>